<dbReference type="InterPro" id="IPR036034">
    <property type="entry name" value="PDZ_sf"/>
</dbReference>
<dbReference type="GO" id="GO:0006508">
    <property type="term" value="P:proteolysis"/>
    <property type="evidence" value="ECO:0007669"/>
    <property type="project" value="UniProtKB-KW"/>
</dbReference>
<keyword evidence="5" id="KW-1133">Transmembrane helix</keyword>
<name>A0A6I4VX61_9BACL</name>
<dbReference type="PRINTS" id="PR00834">
    <property type="entry name" value="PROTEASES2C"/>
</dbReference>
<comment type="similarity">
    <text evidence="1">Belongs to the peptidase S1C family.</text>
</comment>
<dbReference type="GO" id="GO:0004252">
    <property type="term" value="F:serine-type endopeptidase activity"/>
    <property type="evidence" value="ECO:0007669"/>
    <property type="project" value="InterPro"/>
</dbReference>
<keyword evidence="5" id="KW-0812">Transmembrane</keyword>
<dbReference type="InterPro" id="IPR051201">
    <property type="entry name" value="Chloro_Bact_Ser_Proteases"/>
</dbReference>
<accession>A0A6I4VX61</accession>
<dbReference type="CDD" id="cd06781">
    <property type="entry name" value="cpPDZ_BsHtra-like"/>
    <property type="match status" value="1"/>
</dbReference>
<reference evidence="7 8" key="1">
    <citation type="submission" date="2019-12" db="EMBL/GenBank/DDBJ databases">
        <title>Whole-genome analyses of novel actinobacteria.</title>
        <authorList>
            <person name="Sahin N."/>
            <person name="Saygin H."/>
        </authorList>
    </citation>
    <scope>NUCLEOTIDE SEQUENCE [LARGE SCALE GENOMIC DNA]</scope>
    <source>
        <strain evidence="7 8">KC615</strain>
    </source>
</reference>
<evidence type="ECO:0000256" key="1">
    <source>
        <dbReference type="ARBA" id="ARBA00010541"/>
    </source>
</evidence>
<evidence type="ECO:0000256" key="3">
    <source>
        <dbReference type="ARBA" id="ARBA00022801"/>
    </source>
</evidence>
<dbReference type="SUPFAM" id="SSF50156">
    <property type="entry name" value="PDZ domain-like"/>
    <property type="match status" value="1"/>
</dbReference>
<dbReference type="InterPro" id="IPR043504">
    <property type="entry name" value="Peptidase_S1_PA_chymotrypsin"/>
</dbReference>
<evidence type="ECO:0000256" key="5">
    <source>
        <dbReference type="SAM" id="Phobius"/>
    </source>
</evidence>
<evidence type="ECO:0000313" key="8">
    <source>
        <dbReference type="Proteomes" id="UP000430692"/>
    </source>
</evidence>
<dbReference type="SMART" id="SM00228">
    <property type="entry name" value="PDZ"/>
    <property type="match status" value="1"/>
</dbReference>
<keyword evidence="4" id="KW-0720">Serine protease</keyword>
<dbReference type="InterPro" id="IPR001478">
    <property type="entry name" value="PDZ"/>
</dbReference>
<dbReference type="Proteomes" id="UP000430692">
    <property type="component" value="Unassembled WGS sequence"/>
</dbReference>
<comment type="caution">
    <text evidence="7">The sequence shown here is derived from an EMBL/GenBank/DDBJ whole genome shotgun (WGS) entry which is preliminary data.</text>
</comment>
<dbReference type="InterPro" id="IPR001940">
    <property type="entry name" value="Peptidase_S1C"/>
</dbReference>
<feature type="domain" description="PDZ" evidence="6">
    <location>
        <begin position="285"/>
        <end position="381"/>
    </location>
</feature>
<feature type="transmembrane region" description="Helical" evidence="5">
    <location>
        <begin position="21"/>
        <end position="43"/>
    </location>
</feature>
<dbReference type="PANTHER" id="PTHR43343:SF3">
    <property type="entry name" value="PROTEASE DO-LIKE 8, CHLOROPLASTIC"/>
    <property type="match status" value="1"/>
</dbReference>
<protein>
    <submittedName>
        <fullName evidence="7">PDZ domain-containing protein</fullName>
    </submittedName>
</protein>
<keyword evidence="3" id="KW-0378">Hydrolase</keyword>
<dbReference type="PANTHER" id="PTHR43343">
    <property type="entry name" value="PEPTIDASE S12"/>
    <property type="match status" value="1"/>
</dbReference>
<proteinExistence type="inferred from homology"/>
<evidence type="ECO:0000259" key="6">
    <source>
        <dbReference type="PROSITE" id="PS50106"/>
    </source>
</evidence>
<evidence type="ECO:0000313" key="7">
    <source>
        <dbReference type="EMBL" id="MXQ53044.1"/>
    </source>
</evidence>
<evidence type="ECO:0000256" key="4">
    <source>
        <dbReference type="ARBA" id="ARBA00022825"/>
    </source>
</evidence>
<dbReference type="PROSITE" id="PS50106">
    <property type="entry name" value="PDZ"/>
    <property type="match status" value="1"/>
</dbReference>
<keyword evidence="8" id="KW-1185">Reference proteome</keyword>
<dbReference type="SUPFAM" id="SSF50494">
    <property type="entry name" value="Trypsin-like serine proteases"/>
    <property type="match status" value="1"/>
</dbReference>
<dbReference type="Pfam" id="PF13365">
    <property type="entry name" value="Trypsin_2"/>
    <property type="match status" value="1"/>
</dbReference>
<dbReference type="Gene3D" id="2.30.42.10">
    <property type="match status" value="1"/>
</dbReference>
<sequence>MGYYSHNDNYYNNRRPSRRSFVFLCIVSAVIGGLITLLFVPLLNRLGYFQQNNEEQQQASQQFSNSKTTSVKVNSQITEAVNKVRSAVVGVENIGSSDDPFSNENVKQGTGSGIIFQKNNDKALVVTNYHVIEGNKKVQVVIPLSNDKSKTVQAKVLGYDRITDLAVLEIASAGVTEVAQFGNSDSLQAGEPAIAIGNPLGPQFSQSVTVGVISSPKRTIDVTETNATDVIQTDAAINPGNSGGALVNVAGQVIGINSLKIAESGVEGLGFAIPVNDAQPIIEQLINQGHVPRPYLGVQLYDLQEMLPSAWNELKLPTSVQNGVLIKTVDANTPAAQAGVKSRDVIVAMNGQSVANSSELRKYLYKQKIGSKVTLTLYREGKKTTATVTLAEGPQS</sequence>
<evidence type="ECO:0000256" key="2">
    <source>
        <dbReference type="ARBA" id="ARBA00022670"/>
    </source>
</evidence>
<dbReference type="EMBL" id="WUUL01000002">
    <property type="protein sequence ID" value="MXQ53044.1"/>
    <property type="molecule type" value="Genomic_DNA"/>
</dbReference>
<dbReference type="InterPro" id="IPR009003">
    <property type="entry name" value="Peptidase_S1_PA"/>
</dbReference>
<keyword evidence="5" id="KW-0472">Membrane</keyword>
<gene>
    <name evidence="7" type="ORF">GSM42_04715</name>
</gene>
<organism evidence="7 8">
    <name type="scientific">Shimazuella alba</name>
    <dbReference type="NCBI Taxonomy" id="2690964"/>
    <lineage>
        <taxon>Bacteria</taxon>
        <taxon>Bacillati</taxon>
        <taxon>Bacillota</taxon>
        <taxon>Bacilli</taxon>
        <taxon>Bacillales</taxon>
        <taxon>Thermoactinomycetaceae</taxon>
        <taxon>Shimazuella</taxon>
    </lineage>
</organism>
<dbReference type="Pfam" id="PF13180">
    <property type="entry name" value="PDZ_2"/>
    <property type="match status" value="1"/>
</dbReference>
<dbReference type="RefSeq" id="WP_160800377.1">
    <property type="nucleotide sequence ID" value="NZ_WUUL01000002.1"/>
</dbReference>
<keyword evidence="2" id="KW-0645">Protease</keyword>
<dbReference type="Gene3D" id="2.40.10.10">
    <property type="entry name" value="Trypsin-like serine proteases"/>
    <property type="match status" value="2"/>
</dbReference>
<dbReference type="AlphaFoldDB" id="A0A6I4VX61"/>